<evidence type="ECO:0000313" key="1">
    <source>
        <dbReference type="EMBL" id="MFD1020769.1"/>
    </source>
</evidence>
<protein>
    <submittedName>
        <fullName evidence="1">YtxH domain-containing protein</fullName>
    </submittedName>
</protein>
<accession>A0ABW3L824</accession>
<dbReference type="RefSeq" id="WP_386063035.1">
    <property type="nucleotide sequence ID" value="NZ_JBHTKL010000006.1"/>
</dbReference>
<gene>
    <name evidence="1" type="ORF">ACFQ2J_16400</name>
</gene>
<reference evidence="2" key="1">
    <citation type="journal article" date="2019" name="Int. J. Syst. Evol. Microbiol.">
        <title>The Global Catalogue of Microorganisms (GCM) 10K type strain sequencing project: providing services to taxonomists for standard genome sequencing and annotation.</title>
        <authorList>
            <consortium name="The Broad Institute Genomics Platform"/>
            <consortium name="The Broad Institute Genome Sequencing Center for Infectious Disease"/>
            <person name="Wu L."/>
            <person name="Ma J."/>
        </authorList>
    </citation>
    <scope>NUCLEOTIDE SEQUENCE [LARGE SCALE GENOMIC DNA]</scope>
    <source>
        <strain evidence="2">CCUG 56607</strain>
    </source>
</reference>
<proteinExistence type="predicted"/>
<dbReference type="EMBL" id="JBHTKL010000006">
    <property type="protein sequence ID" value="MFD1020769.1"/>
    <property type="molecule type" value="Genomic_DNA"/>
</dbReference>
<comment type="caution">
    <text evidence="1">The sequence shown here is derived from an EMBL/GenBank/DDBJ whole genome shotgun (WGS) entry which is preliminary data.</text>
</comment>
<keyword evidence="2" id="KW-1185">Reference proteome</keyword>
<evidence type="ECO:0000313" key="2">
    <source>
        <dbReference type="Proteomes" id="UP001596990"/>
    </source>
</evidence>
<sequence>MSEHKLWKSMLIGAAVGGVFALLDQGTRNHVVSGAKRAGGSARNFTQHPSEAVRAFRLQYEQFGSRLAEGAQDILEALEKLEDILEKVSEIDQVADDDYKSVQQDAS</sequence>
<dbReference type="Proteomes" id="UP001596990">
    <property type="component" value="Unassembled WGS sequence"/>
</dbReference>
<name>A0ABW3L824_9BACI</name>
<organism evidence="1 2">
    <name type="scientific">Thalassobacillus hwangdonensis</name>
    <dbReference type="NCBI Taxonomy" id="546108"/>
    <lineage>
        <taxon>Bacteria</taxon>
        <taxon>Bacillati</taxon>
        <taxon>Bacillota</taxon>
        <taxon>Bacilli</taxon>
        <taxon>Bacillales</taxon>
        <taxon>Bacillaceae</taxon>
        <taxon>Thalassobacillus</taxon>
    </lineage>
</organism>